<keyword evidence="12" id="KW-1185">Reference proteome</keyword>
<dbReference type="Gene3D" id="2.160.20.10">
    <property type="entry name" value="Single-stranded right-handed beta-helix, Pectin lyase-like"/>
    <property type="match status" value="2"/>
</dbReference>
<feature type="region of interest" description="Disordered" evidence="10">
    <location>
        <begin position="176"/>
        <end position="227"/>
    </location>
</feature>
<dbReference type="GO" id="GO:0004650">
    <property type="term" value="F:polygalacturonase activity"/>
    <property type="evidence" value="ECO:0007669"/>
    <property type="project" value="InterPro"/>
</dbReference>
<dbReference type="AlphaFoldDB" id="A0A7J7MXK9"/>
<evidence type="ECO:0000256" key="5">
    <source>
        <dbReference type="ARBA" id="ARBA00022801"/>
    </source>
</evidence>
<comment type="caution">
    <text evidence="11">The sequence shown here is derived from an EMBL/GenBank/DDBJ whole genome shotgun (WGS) entry which is preliminary data.</text>
</comment>
<feature type="compositionally biased region" description="Basic and acidic residues" evidence="10">
    <location>
        <begin position="218"/>
        <end position="227"/>
    </location>
</feature>
<evidence type="ECO:0000256" key="3">
    <source>
        <dbReference type="ARBA" id="ARBA00022512"/>
    </source>
</evidence>
<proteinExistence type="inferred from homology"/>
<evidence type="ECO:0000256" key="8">
    <source>
        <dbReference type="PROSITE-ProRule" id="PRU10052"/>
    </source>
</evidence>
<dbReference type="PROSITE" id="PS00502">
    <property type="entry name" value="POLYGALACTURONASE"/>
    <property type="match status" value="1"/>
</dbReference>
<evidence type="ECO:0000256" key="1">
    <source>
        <dbReference type="ARBA" id="ARBA00004191"/>
    </source>
</evidence>
<dbReference type="GO" id="GO:0005975">
    <property type="term" value="P:carbohydrate metabolic process"/>
    <property type="evidence" value="ECO:0007669"/>
    <property type="project" value="InterPro"/>
</dbReference>
<evidence type="ECO:0000256" key="10">
    <source>
        <dbReference type="SAM" id="MobiDB-lite"/>
    </source>
</evidence>
<evidence type="ECO:0000256" key="4">
    <source>
        <dbReference type="ARBA" id="ARBA00022525"/>
    </source>
</evidence>
<dbReference type="InterPro" id="IPR006626">
    <property type="entry name" value="PbH1"/>
</dbReference>
<keyword evidence="4" id="KW-0964">Secreted</keyword>
<evidence type="ECO:0000313" key="12">
    <source>
        <dbReference type="Proteomes" id="UP000541444"/>
    </source>
</evidence>
<keyword evidence="5 9" id="KW-0378">Hydrolase</keyword>
<dbReference type="InterPro" id="IPR000743">
    <property type="entry name" value="Glyco_hydro_28"/>
</dbReference>
<reference evidence="11 12" key="1">
    <citation type="journal article" date="2020" name="IScience">
        <title>Genome Sequencing of the Endangered Kingdonia uniflora (Circaeasteraceae, Ranunculales) Reveals Potential Mechanisms of Evolutionary Specialization.</title>
        <authorList>
            <person name="Sun Y."/>
            <person name="Deng T."/>
            <person name="Zhang A."/>
            <person name="Moore M.J."/>
            <person name="Landis J.B."/>
            <person name="Lin N."/>
            <person name="Zhang H."/>
            <person name="Zhang X."/>
            <person name="Huang J."/>
            <person name="Zhang X."/>
            <person name="Sun H."/>
            <person name="Wang H."/>
        </authorList>
    </citation>
    <scope>NUCLEOTIDE SEQUENCE [LARGE SCALE GENOMIC DNA]</scope>
    <source>
        <strain evidence="11">TB1705</strain>
        <tissue evidence="11">Leaf</tissue>
    </source>
</reference>
<keyword evidence="7" id="KW-0961">Cell wall biogenesis/degradation</keyword>
<dbReference type="OrthoDB" id="187139at2759"/>
<dbReference type="Proteomes" id="UP000541444">
    <property type="component" value="Unassembled WGS sequence"/>
</dbReference>
<dbReference type="EMBL" id="JACGCM010001189">
    <property type="protein sequence ID" value="KAF6159613.1"/>
    <property type="molecule type" value="Genomic_DNA"/>
</dbReference>
<evidence type="ECO:0000313" key="11">
    <source>
        <dbReference type="EMBL" id="KAF6159613.1"/>
    </source>
</evidence>
<evidence type="ECO:0008006" key="13">
    <source>
        <dbReference type="Google" id="ProtNLM"/>
    </source>
</evidence>
<dbReference type="InterPro" id="IPR011050">
    <property type="entry name" value="Pectin_lyase_fold/virulence"/>
</dbReference>
<dbReference type="InterPro" id="IPR012334">
    <property type="entry name" value="Pectin_lyas_fold"/>
</dbReference>
<keyword evidence="6 9" id="KW-0326">Glycosidase</keyword>
<dbReference type="GO" id="GO:0071555">
    <property type="term" value="P:cell wall organization"/>
    <property type="evidence" value="ECO:0007669"/>
    <property type="project" value="UniProtKB-KW"/>
</dbReference>
<organism evidence="11 12">
    <name type="scientific">Kingdonia uniflora</name>
    <dbReference type="NCBI Taxonomy" id="39325"/>
    <lineage>
        <taxon>Eukaryota</taxon>
        <taxon>Viridiplantae</taxon>
        <taxon>Streptophyta</taxon>
        <taxon>Embryophyta</taxon>
        <taxon>Tracheophyta</taxon>
        <taxon>Spermatophyta</taxon>
        <taxon>Magnoliopsida</taxon>
        <taxon>Ranunculales</taxon>
        <taxon>Circaeasteraceae</taxon>
        <taxon>Kingdonia</taxon>
    </lineage>
</organism>
<dbReference type="SUPFAM" id="SSF51126">
    <property type="entry name" value="Pectin lyase-like"/>
    <property type="match status" value="2"/>
</dbReference>
<keyword evidence="3" id="KW-0134">Cell wall</keyword>
<sequence length="914" mass="101590">MVIPKRTYLLNPVKFSGPCKSPNVHVQLQGTIVAPSSEAKVWAAYGKDAWIIFTDVNNLLLDGFGSIDGKGNSWWTSVCNYVELEVHFNGDEDGRYYKFIANALRKTEIRWGMKLIYSEKHEEYDVGVVGRGKTTIFPSPRLENLDSDDKRITNPGFINAFARIDGDDESTNKYADVEADDDEMERSTLPRTIGPKTNVVSDGVATGSPNSRGHAPKNRGDDDRVTETRRVYQRNINHVPESRETCAQHRKPPDQALDQNLEAQLQVCFLYLVTPHDYPGLSGCRSRIRGIILLARRAREDGLCMYAARPHILLCSGYCKGEPRLGRDKWYYSKACWAFACQSVDGLCLRLRAGQSYPSLSDLDRADLSLSRDEERKKRFSSQSVICHSFVLEADVELIEFGKSYASVKSSLKSEADWSPPKLRDLDDAGVAISLPTAKLGANVIYRSIGRLYGEPRWLAGGSDGFRNNSDIGGKYQHSNSQGDQIANALISVLRSMGHDVNLDVPEFDGKSEGDGLMDWLCIVDKIFAYKRYADPKSVMLIEMKLASFTRLQRLRQQQRSVDGYASDFYLFSSRVATTETESQKISHFKERVTKKIRDELTMFHIYDLAEVVEMAKRVETKLQGVSNFVPTHKSDGALKFINCNRLRIKHVNFFNSPKSHLVIDDSKGVAISDLRITAPWNSPNTDGIDIKGSINVQIHDCTIAVGDDCVAINGGSSFINISRLICGPGHGISVGSLGGNGAYETVEEIHVTSCNISNTMFGARIKTWQGGSGYARKITFEHIRLKAVANPIQIDQYYCPDHGCRTHGKIMEIDVAFNTYYVLLKLMIWVLIKASAVRVSDVYFNDVTGTSSRTVAIDLSCSTTVGCTNIVMNRINIGSTESGTKTISECTNAHGVTSYVSPAVPCLSSRRVS</sequence>
<dbReference type="PANTHER" id="PTHR31375">
    <property type="match status" value="1"/>
</dbReference>
<evidence type="ECO:0000256" key="2">
    <source>
        <dbReference type="ARBA" id="ARBA00008834"/>
    </source>
</evidence>
<dbReference type="Pfam" id="PF00295">
    <property type="entry name" value="Glyco_hydro_28"/>
    <property type="match status" value="3"/>
</dbReference>
<gene>
    <name evidence="11" type="ORF">GIB67_034575</name>
</gene>
<dbReference type="SMART" id="SM00710">
    <property type="entry name" value="PbH1"/>
    <property type="match status" value="6"/>
</dbReference>
<comment type="subcellular location">
    <subcellularLocation>
        <location evidence="1">Secreted</location>
        <location evidence="1">Cell wall</location>
    </subcellularLocation>
</comment>
<evidence type="ECO:0000256" key="9">
    <source>
        <dbReference type="RuleBase" id="RU361169"/>
    </source>
</evidence>
<comment type="similarity">
    <text evidence="2 9">Belongs to the glycosyl hydrolase 28 family.</text>
</comment>
<accession>A0A7J7MXK9</accession>
<feature type="active site" evidence="8">
    <location>
        <position position="731"/>
    </location>
</feature>
<name>A0A7J7MXK9_9MAGN</name>
<protein>
    <recommendedName>
        <fullName evidence="13">Polygalacturonase</fullName>
    </recommendedName>
</protein>
<evidence type="ECO:0000256" key="7">
    <source>
        <dbReference type="ARBA" id="ARBA00023316"/>
    </source>
</evidence>
<evidence type="ECO:0000256" key="6">
    <source>
        <dbReference type="ARBA" id="ARBA00023295"/>
    </source>
</evidence>